<dbReference type="InterPro" id="IPR020846">
    <property type="entry name" value="MFS_dom"/>
</dbReference>
<keyword evidence="2 4" id="KW-1133">Transmembrane helix</keyword>
<dbReference type="AlphaFoldDB" id="A0A932GQF8"/>
<dbReference type="CDD" id="cd17355">
    <property type="entry name" value="MFS_YcxA_like"/>
    <property type="match status" value="1"/>
</dbReference>
<proteinExistence type="predicted"/>
<feature type="transmembrane region" description="Helical" evidence="4">
    <location>
        <begin position="77"/>
        <end position="95"/>
    </location>
</feature>
<evidence type="ECO:0000256" key="2">
    <source>
        <dbReference type="ARBA" id="ARBA00022989"/>
    </source>
</evidence>
<dbReference type="Gene3D" id="1.20.1250.20">
    <property type="entry name" value="MFS general substrate transporter like domains"/>
    <property type="match status" value="2"/>
</dbReference>
<dbReference type="EMBL" id="JACPSX010000181">
    <property type="protein sequence ID" value="MBI3015286.1"/>
    <property type="molecule type" value="Genomic_DNA"/>
</dbReference>
<organism evidence="6 7">
    <name type="scientific">Tectimicrobiota bacterium</name>
    <dbReference type="NCBI Taxonomy" id="2528274"/>
    <lineage>
        <taxon>Bacteria</taxon>
        <taxon>Pseudomonadati</taxon>
        <taxon>Nitrospinota/Tectimicrobiota group</taxon>
        <taxon>Candidatus Tectimicrobiota</taxon>
    </lineage>
</organism>
<feature type="transmembrane region" description="Helical" evidence="4">
    <location>
        <begin position="133"/>
        <end position="153"/>
    </location>
</feature>
<feature type="transmembrane region" description="Helical" evidence="4">
    <location>
        <begin position="47"/>
        <end position="65"/>
    </location>
</feature>
<evidence type="ECO:0000256" key="1">
    <source>
        <dbReference type="ARBA" id="ARBA00022692"/>
    </source>
</evidence>
<comment type="caution">
    <text evidence="6">The sequence shown here is derived from an EMBL/GenBank/DDBJ whole genome shotgun (WGS) entry which is preliminary data.</text>
</comment>
<feature type="transmembrane region" description="Helical" evidence="4">
    <location>
        <begin position="230"/>
        <end position="254"/>
    </location>
</feature>
<feature type="transmembrane region" description="Helical" evidence="4">
    <location>
        <begin position="320"/>
        <end position="341"/>
    </location>
</feature>
<dbReference type="PANTHER" id="PTHR11360:SF290">
    <property type="entry name" value="MONOCARBOXYLATE MFS PERMEASE"/>
    <property type="match status" value="1"/>
</dbReference>
<dbReference type="GO" id="GO:0022857">
    <property type="term" value="F:transmembrane transporter activity"/>
    <property type="evidence" value="ECO:0007669"/>
    <property type="project" value="InterPro"/>
</dbReference>
<evidence type="ECO:0000313" key="7">
    <source>
        <dbReference type="Proteomes" id="UP000741360"/>
    </source>
</evidence>
<evidence type="ECO:0000313" key="6">
    <source>
        <dbReference type="EMBL" id="MBI3015286.1"/>
    </source>
</evidence>
<feature type="transmembrane region" description="Helical" evidence="4">
    <location>
        <begin position="353"/>
        <end position="377"/>
    </location>
</feature>
<dbReference type="InterPro" id="IPR011701">
    <property type="entry name" value="MFS"/>
</dbReference>
<feature type="domain" description="Major facilitator superfamily (MFS) profile" evidence="5">
    <location>
        <begin position="8"/>
        <end position="409"/>
    </location>
</feature>
<dbReference type="Proteomes" id="UP000741360">
    <property type="component" value="Unassembled WGS sequence"/>
</dbReference>
<dbReference type="InterPro" id="IPR050327">
    <property type="entry name" value="Proton-linked_MCT"/>
</dbReference>
<keyword evidence="3 4" id="KW-0472">Membrane</keyword>
<feature type="transmembrane region" description="Helical" evidence="4">
    <location>
        <begin position="383"/>
        <end position="407"/>
    </location>
</feature>
<keyword evidence="1 4" id="KW-0812">Transmembrane</keyword>
<name>A0A932GQF8_UNCTE</name>
<feature type="transmembrane region" description="Helical" evidence="4">
    <location>
        <begin position="266"/>
        <end position="284"/>
    </location>
</feature>
<feature type="transmembrane region" description="Helical" evidence="4">
    <location>
        <begin position="165"/>
        <end position="185"/>
    </location>
</feature>
<evidence type="ECO:0000256" key="3">
    <source>
        <dbReference type="ARBA" id="ARBA00023136"/>
    </source>
</evidence>
<dbReference type="PANTHER" id="PTHR11360">
    <property type="entry name" value="MONOCARBOXYLATE TRANSPORTER"/>
    <property type="match status" value="1"/>
</dbReference>
<evidence type="ECO:0000256" key="4">
    <source>
        <dbReference type="SAM" id="Phobius"/>
    </source>
</evidence>
<dbReference type="InterPro" id="IPR036259">
    <property type="entry name" value="MFS_trans_sf"/>
</dbReference>
<evidence type="ECO:0000259" key="5">
    <source>
        <dbReference type="PROSITE" id="PS50850"/>
    </source>
</evidence>
<accession>A0A932GQF8</accession>
<dbReference type="Pfam" id="PF07690">
    <property type="entry name" value="MFS_1"/>
    <property type="match status" value="1"/>
</dbReference>
<gene>
    <name evidence="6" type="ORF">HYY65_09555</name>
</gene>
<feature type="transmembrane region" description="Helical" evidence="4">
    <location>
        <begin position="101"/>
        <end position="121"/>
    </location>
</feature>
<sequence length="430" mass="46144">MKNRLPMAWIVLALTFLMQMAYSGGHFSFGVFLKPLSEQFQWSRGATAFAYTLLWWVSGFAAIYLGWLSDRIGTRKVLVFSGLVFGLGIFLSGRIQSLWEFYLYFGVLGGIGRAAARAPLLSAVFQFFNRRRGLAVGIALSGTGVGTLLFPSLARYLISAADWRAAFLVMGLLIWLILVPAALIIRKPKPGEVEPAGKPTAQNPIDTDARGILGSAQEEWTMAAALRNRVFWIFIITGLACCVSHSLPLAHIVAYASDRGIPDLKAASVLGVIGISAAIGRLLWGVVSDRIGPRKTVLCCIILQTMMMFVVAFAESLGAFYVFAVGFGLAYGGVLPQYAVVTRELFGLNRFGTVYGMHSFATSLGMGSGGIVGGYIFDLSGSYFLAFMVSTALGLMAIGFAAHLAFLKGPRAPLKETTSPVQVAAVGADV</sequence>
<feature type="transmembrane region" description="Helical" evidence="4">
    <location>
        <begin position="296"/>
        <end position="314"/>
    </location>
</feature>
<dbReference type="PROSITE" id="PS50850">
    <property type="entry name" value="MFS"/>
    <property type="match status" value="1"/>
</dbReference>
<dbReference type="SUPFAM" id="SSF103473">
    <property type="entry name" value="MFS general substrate transporter"/>
    <property type="match status" value="1"/>
</dbReference>
<reference evidence="6" key="1">
    <citation type="submission" date="2020-07" db="EMBL/GenBank/DDBJ databases">
        <title>Huge and variable diversity of episymbiotic CPR bacteria and DPANN archaea in groundwater ecosystems.</title>
        <authorList>
            <person name="He C.Y."/>
            <person name="Keren R."/>
            <person name="Whittaker M."/>
            <person name="Farag I.F."/>
            <person name="Doudna J."/>
            <person name="Cate J.H.D."/>
            <person name="Banfield J.F."/>
        </authorList>
    </citation>
    <scope>NUCLEOTIDE SEQUENCE</scope>
    <source>
        <strain evidence="6">NC_groundwater_717_Ag_S-0.2um_59_8</strain>
    </source>
</reference>
<protein>
    <submittedName>
        <fullName evidence="6">MFS transporter</fullName>
    </submittedName>
</protein>